<dbReference type="PANTHER" id="PTHR24099">
    <property type="entry name" value="E3 UBIQUITIN-PROTEIN LIGASE TRIM36-RELATED"/>
    <property type="match status" value="1"/>
</dbReference>
<accession>A0AAY5EDY3</accession>
<keyword evidence="4" id="KW-1185">Reference proteome</keyword>
<reference evidence="3" key="3">
    <citation type="submission" date="2025-09" db="UniProtKB">
        <authorList>
            <consortium name="Ensembl"/>
        </authorList>
    </citation>
    <scope>IDENTIFICATION</scope>
</reference>
<dbReference type="Proteomes" id="UP000314983">
    <property type="component" value="Chromosome 12"/>
</dbReference>
<proteinExistence type="predicted"/>
<protein>
    <recommendedName>
        <fullName evidence="2">Fibronectin type-III domain-containing protein</fullName>
    </recommendedName>
</protein>
<dbReference type="Gene3D" id="2.60.40.10">
    <property type="entry name" value="Immunoglobulins"/>
    <property type="match status" value="7"/>
</dbReference>
<keyword evidence="1" id="KW-0472">Membrane</keyword>
<name>A0AAY5EDY3_ELEEL</name>
<sequence length="944" mass="103152">MERNTTPFKGTECSNRDSSRLCGSLLFPRMSGWTDTSLPTWEPGIRIMIFVQVNPGETFTIRTEDGHFQCITGPAQVPMVSPNGTMPPIFVPPGYISQVVEENGMRKVLILPHSMEFHPSLSPFPQYAPLYSPPHPSVLHHPHIYPAELSPRYIHQLPAVPIYTDQGESPAIGKEVSVTSWAHLYCALCPQGEQRAFKEVYSGLAKQYKVMRLMPSTKYAFRLAAKNNVGMSAFSAVLNCCTASCTASPPAPPSAARLKEAGAMWLSLEWSAPCGPASQDTLSYIVEMEEIGSSCGFQLKHRGEELSCTVRELRRFTAYRFRVVAANSEGHSQPSVAVEYRTQAEKPGRPDPPVLHVPTRIKMPVLTLKCSIVDVPVCVHACAGDKWDIVYRGPLRQYVCEGLQEGTWYRLRVYCQSQGGKSQVSESLSVMTAPLPPGPCQALHTTGRATSSEIPLSWDPPVWDGGAAVSQYCVEIAHSAEGSQEQVFQGTDAHCTVGQLLPGRTYLFWVKASNSAGWGPASEMCQACTTPGVPEQCNAPQPEVCMFRMAWGVEESALELLYSGPFSQHEVRDLQPATYYYCKVQAVNVIGAGLFSRVAIVTTPASVPAAVEHIEEVEEEPLGGVMAATSLALQWKEPQCHGADITGYNIDIGEELPLCVGRTNYHILENLQPDTTYRIRVQAVNDVGAGPFSSTLRLQTAPAPPEPPLLECVVAGPQSLKLKWGESPGGSQSSRSTHYCLQVQAASDRPVCIYSGPCRTFKVQRLCEATAYCFSIQAHSESGPGPLSPPYTFSTTRSPPLQLRGKPPEAHMVTWEALQPMRGDPIVYALQLLRGREMEQLYKGPATSYAWVGQAGGGACHLRVCAIRQAQDGTELWGPWSLVVPVPITEVPNEAPPPGGCPRPHTERGWPLADESFATALLLCFVVLAVFFAVLLQYLVIERQ</sequence>
<evidence type="ECO:0000313" key="3">
    <source>
        <dbReference type="Ensembl" id="ENSEEEP00000055196.1"/>
    </source>
</evidence>
<dbReference type="InterPro" id="IPR036116">
    <property type="entry name" value="FN3_sf"/>
</dbReference>
<keyword evidence="1" id="KW-1133">Transmembrane helix</keyword>
<evidence type="ECO:0000256" key="1">
    <source>
        <dbReference type="SAM" id="Phobius"/>
    </source>
</evidence>
<feature type="domain" description="Fibronectin type-III" evidence="2">
    <location>
        <begin position="436"/>
        <end position="532"/>
    </location>
</feature>
<dbReference type="PANTHER" id="PTHR24099:SF14">
    <property type="entry name" value="FIBRONECTIN TYPE III DOMAIN CONTAINING 3C2-RELATED"/>
    <property type="match status" value="1"/>
</dbReference>
<dbReference type="SMART" id="SM00060">
    <property type="entry name" value="FN3"/>
    <property type="match status" value="7"/>
</dbReference>
<dbReference type="InterPro" id="IPR013783">
    <property type="entry name" value="Ig-like_fold"/>
</dbReference>
<evidence type="ECO:0000259" key="2">
    <source>
        <dbReference type="PROSITE" id="PS50853"/>
    </source>
</evidence>
<keyword evidence="1" id="KW-0812">Transmembrane</keyword>
<dbReference type="CDD" id="cd00063">
    <property type="entry name" value="FN3"/>
    <property type="match status" value="7"/>
</dbReference>
<dbReference type="PROSITE" id="PS50853">
    <property type="entry name" value="FN3"/>
    <property type="match status" value="4"/>
</dbReference>
<organism evidence="3 4">
    <name type="scientific">Electrophorus electricus</name>
    <name type="common">Electric eel</name>
    <name type="synonym">Gymnotus electricus</name>
    <dbReference type="NCBI Taxonomy" id="8005"/>
    <lineage>
        <taxon>Eukaryota</taxon>
        <taxon>Metazoa</taxon>
        <taxon>Chordata</taxon>
        <taxon>Craniata</taxon>
        <taxon>Vertebrata</taxon>
        <taxon>Euteleostomi</taxon>
        <taxon>Actinopterygii</taxon>
        <taxon>Neopterygii</taxon>
        <taxon>Teleostei</taxon>
        <taxon>Ostariophysi</taxon>
        <taxon>Gymnotiformes</taxon>
        <taxon>Gymnotoidei</taxon>
        <taxon>Gymnotidae</taxon>
        <taxon>Electrophorus</taxon>
    </lineage>
</organism>
<dbReference type="SUPFAM" id="SSF49265">
    <property type="entry name" value="Fibronectin type III"/>
    <property type="match status" value="4"/>
</dbReference>
<evidence type="ECO:0000313" key="4">
    <source>
        <dbReference type="Proteomes" id="UP000314983"/>
    </source>
</evidence>
<dbReference type="GeneTree" id="ENSGT00940000163592"/>
<reference evidence="3 4" key="1">
    <citation type="submission" date="2020-05" db="EMBL/GenBank/DDBJ databases">
        <title>Electrophorus electricus (electric eel) genome, fEleEle1, primary haplotype.</title>
        <authorList>
            <person name="Myers G."/>
            <person name="Meyer A."/>
            <person name="Fedrigo O."/>
            <person name="Formenti G."/>
            <person name="Rhie A."/>
            <person name="Tracey A."/>
            <person name="Sims Y."/>
            <person name="Jarvis E.D."/>
        </authorList>
    </citation>
    <scope>NUCLEOTIDE SEQUENCE [LARGE SCALE GENOMIC DNA]</scope>
</reference>
<dbReference type="InterPro" id="IPR003961">
    <property type="entry name" value="FN3_dom"/>
</dbReference>
<feature type="domain" description="Fibronectin type-III" evidence="2">
    <location>
        <begin position="252"/>
        <end position="345"/>
    </location>
</feature>
<dbReference type="AlphaFoldDB" id="A0AAY5EDY3"/>
<feature type="domain" description="Fibronectin type-III" evidence="2">
    <location>
        <begin position="610"/>
        <end position="703"/>
    </location>
</feature>
<feature type="domain" description="Fibronectin type-III" evidence="2">
    <location>
        <begin position="704"/>
        <end position="799"/>
    </location>
</feature>
<dbReference type="InterPro" id="IPR050617">
    <property type="entry name" value="E3_ligase_FN3/SPRY"/>
</dbReference>
<dbReference type="Pfam" id="PF00041">
    <property type="entry name" value="fn3"/>
    <property type="match status" value="3"/>
</dbReference>
<feature type="transmembrane region" description="Helical" evidence="1">
    <location>
        <begin position="917"/>
        <end position="941"/>
    </location>
</feature>
<reference evidence="3" key="2">
    <citation type="submission" date="2025-08" db="UniProtKB">
        <authorList>
            <consortium name="Ensembl"/>
        </authorList>
    </citation>
    <scope>IDENTIFICATION</scope>
</reference>
<dbReference type="Ensembl" id="ENSEEET00000062765.1">
    <property type="protein sequence ID" value="ENSEEEP00000055196.1"/>
    <property type="gene ID" value="ENSEEEG00000022581.2"/>
</dbReference>